<dbReference type="RefSeq" id="WP_331792103.1">
    <property type="nucleotide sequence ID" value="NZ_BAAAUO010000012.1"/>
</dbReference>
<gene>
    <name evidence="3" type="ORF">V2V91_12565</name>
</gene>
<feature type="domain" description="FHA" evidence="2">
    <location>
        <begin position="225"/>
        <end position="276"/>
    </location>
</feature>
<dbReference type="PROSITE" id="PS50006">
    <property type="entry name" value="FHA_DOMAIN"/>
    <property type="match status" value="1"/>
</dbReference>
<name>A0ABU7V9P1_9MICO</name>
<evidence type="ECO:0000313" key="3">
    <source>
        <dbReference type="EMBL" id="MEF2255958.1"/>
    </source>
</evidence>
<sequence length="312" mass="33436">MFSYTPAAADRDAWGLITDRFVLTIATDAGHVLELWRTMTTQDATLESILEALVTRGVREIPDFALIELLDASTGSASLALRGRGRAEVGSSQQQRYSGKGAATWVEASTQQIAELTIGLRGEPPGPARLPVERGVVRTEQVHWGIPLPELDIAVEQSSEPRWATGVLPSTDPEDGEIDDRTVIGSRAAARADLDDATVIGQRRVEPRLALHFRDGPLIPIAGTVVFGRSPTRAGATTVALASPRHEVSATHAEVVAEGVQLRLRDLRSTNGTFVTAGDGPTIEVRDREITLAPGDRVDFGDGNIAEVTLSR</sequence>
<dbReference type="InterPro" id="IPR000253">
    <property type="entry name" value="FHA_dom"/>
</dbReference>
<protein>
    <submittedName>
        <fullName evidence="3">FHA domain-containing protein</fullName>
    </submittedName>
</protein>
<evidence type="ECO:0000313" key="4">
    <source>
        <dbReference type="Proteomes" id="UP001351900"/>
    </source>
</evidence>
<dbReference type="Gene3D" id="2.60.200.20">
    <property type="match status" value="1"/>
</dbReference>
<dbReference type="InterPro" id="IPR008984">
    <property type="entry name" value="SMAD_FHA_dom_sf"/>
</dbReference>
<dbReference type="Pfam" id="PF00498">
    <property type="entry name" value="FHA"/>
    <property type="match status" value="1"/>
</dbReference>
<dbReference type="CDD" id="cd00060">
    <property type="entry name" value="FHA"/>
    <property type="match status" value="1"/>
</dbReference>
<dbReference type="SMART" id="SM00240">
    <property type="entry name" value="FHA"/>
    <property type="match status" value="1"/>
</dbReference>
<evidence type="ECO:0000256" key="1">
    <source>
        <dbReference type="ARBA" id="ARBA00022553"/>
    </source>
</evidence>
<keyword evidence="4" id="KW-1185">Reference proteome</keyword>
<reference evidence="3 4" key="1">
    <citation type="submission" date="2024-01" db="EMBL/GenBank/DDBJ databases">
        <title>the genome sequence of strain Microbacterium schleiferi NBRC 15075.</title>
        <authorList>
            <person name="Ding Y."/>
            <person name="Zhang G."/>
        </authorList>
    </citation>
    <scope>NUCLEOTIDE SEQUENCE [LARGE SCALE GENOMIC DNA]</scope>
    <source>
        <strain evidence="3 4">NBRC 15075</strain>
    </source>
</reference>
<dbReference type="EMBL" id="JAZHOV010000007">
    <property type="protein sequence ID" value="MEF2255958.1"/>
    <property type="molecule type" value="Genomic_DNA"/>
</dbReference>
<keyword evidence="1" id="KW-0597">Phosphoprotein</keyword>
<proteinExistence type="predicted"/>
<dbReference type="SUPFAM" id="SSF49879">
    <property type="entry name" value="SMAD/FHA domain"/>
    <property type="match status" value="1"/>
</dbReference>
<organism evidence="3 4">
    <name type="scientific">Microbacterium schleiferi</name>
    <dbReference type="NCBI Taxonomy" id="69362"/>
    <lineage>
        <taxon>Bacteria</taxon>
        <taxon>Bacillati</taxon>
        <taxon>Actinomycetota</taxon>
        <taxon>Actinomycetes</taxon>
        <taxon>Micrococcales</taxon>
        <taxon>Microbacteriaceae</taxon>
        <taxon>Microbacterium</taxon>
    </lineage>
</organism>
<dbReference type="Proteomes" id="UP001351900">
    <property type="component" value="Unassembled WGS sequence"/>
</dbReference>
<accession>A0ABU7V9P1</accession>
<comment type="caution">
    <text evidence="3">The sequence shown here is derived from an EMBL/GenBank/DDBJ whole genome shotgun (WGS) entry which is preliminary data.</text>
</comment>
<evidence type="ECO:0000259" key="2">
    <source>
        <dbReference type="PROSITE" id="PS50006"/>
    </source>
</evidence>